<dbReference type="GO" id="GO:0004639">
    <property type="term" value="F:phosphoribosylaminoimidazolesuccinocarboxamide synthase activity"/>
    <property type="evidence" value="ECO:0007669"/>
    <property type="project" value="UniProtKB-UniRule"/>
</dbReference>
<dbReference type="NCBIfam" id="NF010568">
    <property type="entry name" value="PRK13961.1"/>
    <property type="match status" value="1"/>
</dbReference>
<evidence type="ECO:0000256" key="5">
    <source>
        <dbReference type="ARBA" id="ARBA00022598"/>
    </source>
</evidence>
<comment type="similarity">
    <text evidence="2 11">Belongs to the SAICAR synthetase family.</text>
</comment>
<dbReference type="UniPathway" id="UPA00074">
    <property type="reaction ID" value="UER00131"/>
</dbReference>
<sequence>MHEAVVGAGTPAAGALGQGAVAPAVTETHLDLPLFSRGKVRDIYDLGEHLLIVATDRLSAFDAVLPAGIPDRGRVLTGLSAFWFGRLRDIVPNHFISTDPATFPPAVHAQRQMLAGRSMLVRRLRPIGIECVVRGYLAGSAWKEYAATGALGGEPLPAGLRMGSRLPAPVFTPATKAQTGHDENITLPRMAQLVGADLTRRLREASLAIYREGAAQAERCGLLVADTKFEFGLEGGEIVLIDEVLTPDSSRFWDAPAYAATGSTESFDKQIVRDYLERIGWDKQPPAPPLPPEVIAATRARYREAYTRLTGGPLPEE</sequence>
<dbReference type="GO" id="GO:0006189">
    <property type="term" value="P:'de novo' IMP biosynthetic process"/>
    <property type="evidence" value="ECO:0007669"/>
    <property type="project" value="UniProtKB-UniRule"/>
</dbReference>
<evidence type="ECO:0000256" key="4">
    <source>
        <dbReference type="ARBA" id="ARBA00016460"/>
    </source>
</evidence>
<keyword evidence="6 11" id="KW-0547">Nucleotide-binding</keyword>
<dbReference type="PROSITE" id="PS01057">
    <property type="entry name" value="SAICAR_SYNTHETASE_1"/>
    <property type="match status" value="1"/>
</dbReference>
<dbReference type="GO" id="GO:0005524">
    <property type="term" value="F:ATP binding"/>
    <property type="evidence" value="ECO:0007669"/>
    <property type="project" value="UniProtKB-KW"/>
</dbReference>
<dbReference type="Gene3D" id="3.30.470.20">
    <property type="entry name" value="ATP-grasp fold, B domain"/>
    <property type="match status" value="1"/>
</dbReference>
<evidence type="ECO:0000256" key="1">
    <source>
        <dbReference type="ARBA" id="ARBA00004672"/>
    </source>
</evidence>
<accession>A0A537K0B9</accession>
<comment type="pathway">
    <text evidence="1 11">Purine metabolism; IMP biosynthesis via de novo pathway; 5-amino-1-(5-phospho-D-ribosyl)imidazole-4-carboxamide from 5-amino-1-(5-phospho-D-ribosyl)imidazole-4-carboxylate: step 1/2.</text>
</comment>
<gene>
    <name evidence="11" type="primary">purC</name>
    <name evidence="13" type="ORF">E6H00_10395</name>
</gene>
<dbReference type="PANTHER" id="PTHR43700:SF1">
    <property type="entry name" value="PHOSPHORIBOSYLAMINOIMIDAZOLE-SUCCINOCARBOXAMIDE SYNTHASE"/>
    <property type="match status" value="1"/>
</dbReference>
<dbReference type="Gene3D" id="3.30.200.20">
    <property type="entry name" value="Phosphorylase Kinase, domain 1"/>
    <property type="match status" value="1"/>
</dbReference>
<evidence type="ECO:0000313" key="14">
    <source>
        <dbReference type="Proteomes" id="UP000318509"/>
    </source>
</evidence>
<dbReference type="Proteomes" id="UP000318509">
    <property type="component" value="Unassembled WGS sequence"/>
</dbReference>
<keyword evidence="8 11" id="KW-0067">ATP-binding</keyword>
<organism evidence="13 14">
    <name type="scientific">Candidatus Segetimicrobium genomatis</name>
    <dbReference type="NCBI Taxonomy" id="2569760"/>
    <lineage>
        <taxon>Bacteria</taxon>
        <taxon>Bacillati</taxon>
        <taxon>Candidatus Sysuimicrobiota</taxon>
        <taxon>Candidatus Sysuimicrobiia</taxon>
        <taxon>Candidatus Sysuimicrobiales</taxon>
        <taxon>Candidatus Segetimicrobiaceae</taxon>
        <taxon>Candidatus Segetimicrobium</taxon>
    </lineage>
</organism>
<keyword evidence="7 11" id="KW-0658">Purine biosynthesis</keyword>
<dbReference type="InterPro" id="IPR018236">
    <property type="entry name" value="SAICAR_synthetase_CS"/>
</dbReference>
<keyword evidence="5 11" id="KW-0436">Ligase</keyword>
<dbReference type="InterPro" id="IPR028923">
    <property type="entry name" value="SAICAR_synt/ADE2_N"/>
</dbReference>
<evidence type="ECO:0000256" key="10">
    <source>
        <dbReference type="ARBA" id="ARBA00048475"/>
    </source>
</evidence>
<proteinExistence type="inferred from homology"/>
<reference evidence="13 14" key="1">
    <citation type="journal article" date="2019" name="Nat. Microbiol.">
        <title>Mediterranean grassland soil C-N compound turnover is dependent on rainfall and depth, and is mediated by genomically divergent microorganisms.</title>
        <authorList>
            <person name="Diamond S."/>
            <person name="Andeer P.F."/>
            <person name="Li Z."/>
            <person name="Crits-Christoph A."/>
            <person name="Burstein D."/>
            <person name="Anantharaman K."/>
            <person name="Lane K.R."/>
            <person name="Thomas B.C."/>
            <person name="Pan C."/>
            <person name="Northen T.R."/>
            <person name="Banfield J.F."/>
        </authorList>
    </citation>
    <scope>NUCLEOTIDE SEQUENCE [LARGE SCALE GENOMIC DNA]</scope>
    <source>
        <strain evidence="13">NP_3</strain>
    </source>
</reference>
<dbReference type="EMBL" id="VBAK01000128">
    <property type="protein sequence ID" value="TMI89200.1"/>
    <property type="molecule type" value="Genomic_DNA"/>
</dbReference>
<evidence type="ECO:0000256" key="7">
    <source>
        <dbReference type="ARBA" id="ARBA00022755"/>
    </source>
</evidence>
<dbReference type="NCBIfam" id="TIGR00081">
    <property type="entry name" value="purC"/>
    <property type="match status" value="1"/>
</dbReference>
<evidence type="ECO:0000256" key="6">
    <source>
        <dbReference type="ARBA" id="ARBA00022741"/>
    </source>
</evidence>
<protein>
    <recommendedName>
        <fullName evidence="4 11">Phosphoribosylaminoimidazole-succinocarboxamide synthase</fullName>
        <ecNumber evidence="3 11">6.3.2.6</ecNumber>
    </recommendedName>
    <alternativeName>
        <fullName evidence="9 11">SAICAR synthetase</fullName>
    </alternativeName>
</protein>
<evidence type="ECO:0000259" key="12">
    <source>
        <dbReference type="Pfam" id="PF01259"/>
    </source>
</evidence>
<name>A0A537K0B9_9BACT</name>
<dbReference type="Pfam" id="PF01259">
    <property type="entry name" value="SAICAR_synt"/>
    <property type="match status" value="1"/>
</dbReference>
<evidence type="ECO:0000256" key="9">
    <source>
        <dbReference type="ARBA" id="ARBA00030409"/>
    </source>
</evidence>
<evidence type="ECO:0000256" key="3">
    <source>
        <dbReference type="ARBA" id="ARBA00012217"/>
    </source>
</evidence>
<evidence type="ECO:0000256" key="11">
    <source>
        <dbReference type="HAMAP-Rule" id="MF_00137"/>
    </source>
</evidence>
<evidence type="ECO:0000313" key="13">
    <source>
        <dbReference type="EMBL" id="TMI89200.1"/>
    </source>
</evidence>
<dbReference type="SUPFAM" id="SSF56104">
    <property type="entry name" value="SAICAR synthase-like"/>
    <property type="match status" value="1"/>
</dbReference>
<dbReference type="EC" id="6.3.2.6" evidence="3 11"/>
<evidence type="ECO:0000256" key="8">
    <source>
        <dbReference type="ARBA" id="ARBA00022840"/>
    </source>
</evidence>
<comment type="caution">
    <text evidence="13">The sequence shown here is derived from an EMBL/GenBank/DDBJ whole genome shotgun (WGS) entry which is preliminary data.</text>
</comment>
<dbReference type="AlphaFoldDB" id="A0A537K0B9"/>
<comment type="catalytic activity">
    <reaction evidence="10 11">
        <text>5-amino-1-(5-phospho-D-ribosyl)imidazole-4-carboxylate + L-aspartate + ATP = (2S)-2-[5-amino-1-(5-phospho-beta-D-ribosyl)imidazole-4-carboxamido]succinate + ADP + phosphate + 2 H(+)</text>
        <dbReference type="Rhea" id="RHEA:22628"/>
        <dbReference type="ChEBI" id="CHEBI:15378"/>
        <dbReference type="ChEBI" id="CHEBI:29991"/>
        <dbReference type="ChEBI" id="CHEBI:30616"/>
        <dbReference type="ChEBI" id="CHEBI:43474"/>
        <dbReference type="ChEBI" id="CHEBI:58443"/>
        <dbReference type="ChEBI" id="CHEBI:77657"/>
        <dbReference type="ChEBI" id="CHEBI:456216"/>
        <dbReference type="EC" id="6.3.2.6"/>
    </reaction>
</comment>
<dbReference type="CDD" id="cd01414">
    <property type="entry name" value="SAICAR_synt_Sc"/>
    <property type="match status" value="1"/>
</dbReference>
<dbReference type="PANTHER" id="PTHR43700">
    <property type="entry name" value="PHOSPHORIBOSYLAMINOIMIDAZOLE-SUCCINOCARBOXAMIDE SYNTHASE"/>
    <property type="match status" value="1"/>
</dbReference>
<dbReference type="GO" id="GO:0005737">
    <property type="term" value="C:cytoplasm"/>
    <property type="evidence" value="ECO:0007669"/>
    <property type="project" value="TreeGrafter"/>
</dbReference>
<evidence type="ECO:0000256" key="2">
    <source>
        <dbReference type="ARBA" id="ARBA00010190"/>
    </source>
</evidence>
<dbReference type="HAMAP" id="MF_00137">
    <property type="entry name" value="SAICAR_synth"/>
    <property type="match status" value="1"/>
</dbReference>
<feature type="domain" description="SAICAR synthetase/ADE2 N-terminal" evidence="12">
    <location>
        <begin position="35"/>
        <end position="285"/>
    </location>
</feature>
<dbReference type="InterPro" id="IPR001636">
    <property type="entry name" value="SAICAR_synth"/>
</dbReference>